<dbReference type="GO" id="GO:0035805">
    <property type="term" value="C:egg coat"/>
    <property type="evidence" value="ECO:0007669"/>
    <property type="project" value="UniProtKB-SubCell"/>
</dbReference>
<evidence type="ECO:0000256" key="1">
    <source>
        <dbReference type="ARBA" id="ARBA00004498"/>
    </source>
</evidence>
<dbReference type="GO" id="GO:0035804">
    <property type="term" value="F:structural constituent of egg coat"/>
    <property type="evidence" value="ECO:0007669"/>
    <property type="project" value="UniProtKB-UniRule"/>
</dbReference>
<dbReference type="PANTHER" id="PTHR11576:SF2">
    <property type="entry name" value="ZONA PELLUCIDA SPERM-BINDING PROTEIN 3"/>
    <property type="match status" value="1"/>
</dbReference>
<comment type="domain">
    <text evidence="14">The ZP domain is involved in the polymerization of the ZP proteins to form the zona pellucida.</text>
</comment>
<evidence type="ECO:0000256" key="9">
    <source>
        <dbReference type="ARBA" id="ARBA00022729"/>
    </source>
</evidence>
<dbReference type="InterPro" id="IPR001507">
    <property type="entry name" value="ZP_dom"/>
</dbReference>
<dbReference type="InterPro" id="IPR055356">
    <property type="entry name" value="ZP-N"/>
</dbReference>
<keyword evidence="4 14" id="KW-1003">Cell membrane</keyword>
<organism evidence="16 17">
    <name type="scientific">Salmo trutta</name>
    <name type="common">Brown trout</name>
    <dbReference type="NCBI Taxonomy" id="8032"/>
    <lineage>
        <taxon>Eukaryota</taxon>
        <taxon>Metazoa</taxon>
        <taxon>Chordata</taxon>
        <taxon>Craniata</taxon>
        <taxon>Vertebrata</taxon>
        <taxon>Euteleostomi</taxon>
        <taxon>Actinopterygii</taxon>
        <taxon>Neopterygii</taxon>
        <taxon>Teleostei</taxon>
        <taxon>Protacanthopterygii</taxon>
        <taxon>Salmoniformes</taxon>
        <taxon>Salmonidae</taxon>
        <taxon>Salmoninae</taxon>
        <taxon>Salmo</taxon>
    </lineage>
</organism>
<evidence type="ECO:0000256" key="8">
    <source>
        <dbReference type="ARBA" id="ARBA00022692"/>
    </source>
</evidence>
<feature type="chain" id="PRO_5025707649" description="Zona pellucida sperm-binding protein 3" evidence="14">
    <location>
        <begin position="18"/>
        <end position="369"/>
    </location>
</feature>
<dbReference type="SMART" id="SM00241">
    <property type="entry name" value="ZP"/>
    <property type="match status" value="1"/>
</dbReference>
<evidence type="ECO:0000259" key="15">
    <source>
        <dbReference type="PROSITE" id="PS51034"/>
    </source>
</evidence>
<evidence type="ECO:0000256" key="4">
    <source>
        <dbReference type="ARBA" id="ARBA00022475"/>
    </source>
</evidence>
<proteinExistence type="inferred from homology"/>
<dbReference type="FunFam" id="2.60.40.4100:FF:000002">
    <property type="entry name" value="Zona pellucida sperm-binding protein 3"/>
    <property type="match status" value="1"/>
</dbReference>
<reference evidence="16" key="2">
    <citation type="submission" date="2025-09" db="UniProtKB">
        <authorList>
            <consortium name="Ensembl"/>
        </authorList>
    </citation>
    <scope>IDENTIFICATION</scope>
</reference>
<comment type="similarity">
    <text evidence="2 14">Belongs to the ZP domain family. ZPC subfamily.</text>
</comment>
<evidence type="ECO:0000256" key="5">
    <source>
        <dbReference type="ARBA" id="ARBA00022525"/>
    </source>
</evidence>
<keyword evidence="11" id="KW-0472">Membrane</keyword>
<evidence type="ECO:0000256" key="12">
    <source>
        <dbReference type="ARBA" id="ARBA00023157"/>
    </source>
</evidence>
<dbReference type="PROSITE" id="PS51034">
    <property type="entry name" value="ZP_2"/>
    <property type="match status" value="1"/>
</dbReference>
<evidence type="ECO:0000256" key="13">
    <source>
        <dbReference type="ARBA" id="ARBA00023180"/>
    </source>
</evidence>
<keyword evidence="8" id="KW-0812">Transmembrane</keyword>
<evidence type="ECO:0000313" key="16">
    <source>
        <dbReference type="Ensembl" id="ENSSTUP00000047036.1"/>
    </source>
</evidence>
<keyword evidence="6 14" id="KW-0272">Extracellular matrix</keyword>
<evidence type="ECO:0000256" key="3">
    <source>
        <dbReference type="ARBA" id="ARBA00017980"/>
    </source>
</evidence>
<gene>
    <name evidence="16" type="primary">LOC115192759</name>
</gene>
<dbReference type="GO" id="GO:0032190">
    <property type="term" value="F:acrosin binding"/>
    <property type="evidence" value="ECO:0007669"/>
    <property type="project" value="TreeGrafter"/>
</dbReference>
<dbReference type="Pfam" id="PF23344">
    <property type="entry name" value="ZP-N"/>
    <property type="match status" value="1"/>
</dbReference>
<protein>
    <recommendedName>
        <fullName evidence="3 14">Zona pellucida sperm-binding protein 3</fullName>
    </recommendedName>
</protein>
<dbReference type="InterPro" id="IPR055355">
    <property type="entry name" value="ZP-C"/>
</dbReference>
<dbReference type="Ensembl" id="ENSSTUT00000049067.1">
    <property type="protein sequence ID" value="ENSSTUP00000047036.1"/>
    <property type="gene ID" value="ENSSTUG00000019766.1"/>
</dbReference>
<dbReference type="InterPro" id="IPR048290">
    <property type="entry name" value="ZP_chr"/>
</dbReference>
<dbReference type="GO" id="GO:0035803">
    <property type="term" value="P:egg coat formation"/>
    <property type="evidence" value="ECO:0007669"/>
    <property type="project" value="UniProtKB-UniRule"/>
</dbReference>
<evidence type="ECO:0000256" key="14">
    <source>
        <dbReference type="RuleBase" id="RU367066"/>
    </source>
</evidence>
<reference evidence="16" key="1">
    <citation type="submission" date="2025-08" db="UniProtKB">
        <authorList>
            <consortium name="Ensembl"/>
        </authorList>
    </citation>
    <scope>IDENTIFICATION</scope>
</reference>
<keyword evidence="12 14" id="KW-1015">Disulfide bond</keyword>
<evidence type="ECO:0000256" key="6">
    <source>
        <dbReference type="ARBA" id="ARBA00022530"/>
    </source>
</evidence>
<evidence type="ECO:0000313" key="17">
    <source>
        <dbReference type="Proteomes" id="UP000472277"/>
    </source>
</evidence>
<evidence type="ECO:0000256" key="2">
    <source>
        <dbReference type="ARBA" id="ARBA00006735"/>
    </source>
</evidence>
<dbReference type="Gene3D" id="2.60.40.3210">
    <property type="entry name" value="Zona pellucida, ZP-N domain"/>
    <property type="match status" value="1"/>
</dbReference>
<dbReference type="InterPro" id="IPR042235">
    <property type="entry name" value="ZP-C_dom"/>
</dbReference>
<dbReference type="Gene3D" id="2.60.40.4100">
    <property type="entry name" value="Zona pellucida, ZP-C domain"/>
    <property type="match status" value="1"/>
</dbReference>
<name>A0A673ZLL2_SALTR</name>
<evidence type="ECO:0000256" key="11">
    <source>
        <dbReference type="ARBA" id="ARBA00023136"/>
    </source>
</evidence>
<comment type="subcellular location">
    <subcellularLocation>
        <location evidence="1">Secreted</location>
        <location evidence="1">Extracellular space</location>
        <location evidence="1">Extracellular matrix</location>
    </subcellularLocation>
    <subcellularLocation>
        <location evidence="14">Zona pellucida</location>
    </subcellularLocation>
    <subcellularLocation>
        <location evidence="14">Cell membrane</location>
        <topology evidence="14">Single-pass type I membrane protein</topology>
    </subcellularLocation>
</comment>
<dbReference type="PANTHER" id="PTHR11576">
    <property type="entry name" value="ZONA PELLUCIDA SPERM-BINDING PROTEIN 3"/>
    <property type="match status" value="1"/>
</dbReference>
<dbReference type="Proteomes" id="UP000472277">
    <property type="component" value="Chromosome 4"/>
</dbReference>
<keyword evidence="7 14" id="KW-0165">Cleavage on pair of basic residues</keyword>
<accession>A0A673ZLL2</accession>
<dbReference type="Pfam" id="PF00100">
    <property type="entry name" value="Zona_pellucida"/>
    <property type="match status" value="1"/>
</dbReference>
<keyword evidence="9 14" id="KW-0732">Signal</keyword>
<evidence type="ECO:0000256" key="10">
    <source>
        <dbReference type="ARBA" id="ARBA00022989"/>
    </source>
</evidence>
<dbReference type="AlphaFoldDB" id="A0A673ZLL2"/>
<dbReference type="GO" id="GO:2000344">
    <property type="term" value="P:positive regulation of acrosome reaction"/>
    <property type="evidence" value="ECO:0007669"/>
    <property type="project" value="UniProtKB-UniRule"/>
</dbReference>
<feature type="domain" description="ZP" evidence="15">
    <location>
        <begin position="96"/>
        <end position="350"/>
    </location>
</feature>
<dbReference type="GO" id="GO:0005886">
    <property type="term" value="C:plasma membrane"/>
    <property type="evidence" value="ECO:0007669"/>
    <property type="project" value="UniProtKB-SubCell"/>
</dbReference>
<keyword evidence="10" id="KW-1133">Transmembrane helix</keyword>
<evidence type="ECO:0000256" key="7">
    <source>
        <dbReference type="ARBA" id="ARBA00022685"/>
    </source>
</evidence>
<sequence>MAFCITFLLLLTFGCSATVQQLYQEAESRSQVAHAPGRFVPQYRPAQEPARFQPRPVQWPSRPLTWRFPEDPVKEVQLAIDEQRPLPVPASSVAVQCGETAARVEVKRDLLGIGQLIHPADLTLGGCAVTGEDASAQVLIFVTELHGCGSTLTMIEDSLVYVFTLRYTPATLGSSPIVRTREVVVWVECHYQRKHDVSSDSVKPTWNPYASTKVAEELLYFSLRLMTDNWQLERPSKEYVLGDNINFEASVVQFYHVPLRVFVDNCVATVIPNTNTVPRYAFIENRGCLVDTKLTGSRSQFIPRTMDDTLQFQIEAFRFHLYITCLLKATTASAPIDHENKACSFSNGGDQRDIPAGARATGGCCYGDQ</sequence>
<keyword evidence="17" id="KW-1185">Reference proteome</keyword>
<keyword evidence="5 14" id="KW-0964">Secreted</keyword>
<comment type="PTM">
    <text evidence="14">Proteolytically cleaved before the transmembrane segment to yield the secreted ectodomain incorporated in the zona pellucida.</text>
</comment>
<dbReference type="GO" id="GO:0007339">
    <property type="term" value="P:binding of sperm to zona pellucida"/>
    <property type="evidence" value="ECO:0007669"/>
    <property type="project" value="UniProtKB-UniRule"/>
</dbReference>
<dbReference type="FunFam" id="2.60.40.3210:FF:000001">
    <property type="entry name" value="Zona pellucida sperm-binding protein 3"/>
    <property type="match status" value="1"/>
</dbReference>
<dbReference type="GeneTree" id="ENSGT01030000234567"/>
<comment type="function">
    <text evidence="14">Component of the zona pellucida, an extracellular matrix surrounding oocytes which mediates sperm binding, induction of the acrosome reaction and prevents post-fertilization polyspermy. The zona pellucida is composed of 3 to 4 glycoproteins, ZP1, ZP2, ZP3, and ZP4. ZP3 is essential for sperm binding and zona matrix formation.</text>
</comment>
<keyword evidence="13" id="KW-0325">Glycoprotein</keyword>
<dbReference type="PRINTS" id="PR00023">
    <property type="entry name" value="ZPELLUCIDA"/>
</dbReference>
<feature type="signal peptide" evidence="14">
    <location>
        <begin position="1"/>
        <end position="17"/>
    </location>
</feature>